<dbReference type="HOGENOM" id="CLU_882121_0_0_7"/>
<name>W4M2U1_9BACT</name>
<keyword evidence="1 2" id="KW-0597">Phosphoprotein</keyword>
<keyword evidence="5" id="KW-1185">Reference proteome</keyword>
<organism evidence="4 5">
    <name type="scientific">Candidatus Entotheonella gemina</name>
    <dbReference type="NCBI Taxonomy" id="1429439"/>
    <lineage>
        <taxon>Bacteria</taxon>
        <taxon>Pseudomonadati</taxon>
        <taxon>Nitrospinota/Tectimicrobiota group</taxon>
        <taxon>Candidatus Tectimicrobiota</taxon>
        <taxon>Candidatus Entotheonellia</taxon>
        <taxon>Candidatus Entotheonellales</taxon>
        <taxon>Candidatus Entotheonellaceae</taxon>
        <taxon>Candidatus Entotheonella</taxon>
    </lineage>
</organism>
<gene>
    <name evidence="4" type="ORF">ETSY2_27495</name>
</gene>
<dbReference type="SUPFAM" id="SSF52172">
    <property type="entry name" value="CheY-like"/>
    <property type="match status" value="2"/>
</dbReference>
<dbReference type="InterPro" id="IPR001789">
    <property type="entry name" value="Sig_transdc_resp-reg_receiver"/>
</dbReference>
<accession>W4M2U1</accession>
<dbReference type="Proteomes" id="UP000019140">
    <property type="component" value="Unassembled WGS sequence"/>
</dbReference>
<comment type="caution">
    <text evidence="4">The sequence shown here is derived from an EMBL/GenBank/DDBJ whole genome shotgun (WGS) entry which is preliminary data.</text>
</comment>
<dbReference type="Pfam" id="PF00072">
    <property type="entry name" value="Response_reg"/>
    <property type="match status" value="1"/>
</dbReference>
<feature type="domain" description="Response regulatory" evidence="3">
    <location>
        <begin position="8"/>
        <end position="122"/>
    </location>
</feature>
<dbReference type="AlphaFoldDB" id="W4M2U1"/>
<evidence type="ECO:0000313" key="4">
    <source>
        <dbReference type="EMBL" id="ETX04664.1"/>
    </source>
</evidence>
<proteinExistence type="predicted"/>
<dbReference type="PANTHER" id="PTHR44591">
    <property type="entry name" value="STRESS RESPONSE REGULATOR PROTEIN 1"/>
    <property type="match status" value="1"/>
</dbReference>
<dbReference type="GO" id="GO:0000160">
    <property type="term" value="P:phosphorelay signal transduction system"/>
    <property type="evidence" value="ECO:0007669"/>
    <property type="project" value="InterPro"/>
</dbReference>
<dbReference type="Gene3D" id="3.40.50.2300">
    <property type="match status" value="2"/>
</dbReference>
<evidence type="ECO:0000259" key="3">
    <source>
        <dbReference type="PROSITE" id="PS50110"/>
    </source>
</evidence>
<dbReference type="CDD" id="cd17569">
    <property type="entry name" value="REC_HupR-like"/>
    <property type="match status" value="1"/>
</dbReference>
<dbReference type="PROSITE" id="PS50110">
    <property type="entry name" value="RESPONSE_REGULATORY"/>
    <property type="match status" value="1"/>
</dbReference>
<evidence type="ECO:0000256" key="1">
    <source>
        <dbReference type="ARBA" id="ARBA00022553"/>
    </source>
</evidence>
<evidence type="ECO:0000256" key="2">
    <source>
        <dbReference type="PROSITE-ProRule" id="PRU00169"/>
    </source>
</evidence>
<dbReference type="EMBL" id="AZHX01001163">
    <property type="protein sequence ID" value="ETX04664.1"/>
    <property type="molecule type" value="Genomic_DNA"/>
</dbReference>
<evidence type="ECO:0000313" key="5">
    <source>
        <dbReference type="Proteomes" id="UP000019140"/>
    </source>
</evidence>
<sequence>MIQEKKGQVLCVDDEPALLRSLQWLLEKDFDVTIALGGEEGLREIEAHEFDVIVSDQRMPGMTGAEFLSRAKTLSPRAVRILLTGYTDMEALLSSVNEGEIWRFVKKPWNREELSSLVETATKIAKEGGFADFETPIESTGESKVLVISNDADIHRTFKENPVDNVHIIHADNLAQAVQVIANERIGAIVSEVTIGSTDVTQFISLLKQIQPEIVSVVVAEETDLQQLIKLINDGQVYRYTKKPVQESYLKHLVSSAVTKHLQLAAEPATRARYAVSETGETLAQTLMQELGLSSSEPVEYRRQDIHGSQRTNGEPNGAGKFRQIFKKWFGRE</sequence>
<feature type="modified residue" description="4-aspartylphosphate" evidence="2">
    <location>
        <position position="56"/>
    </location>
</feature>
<dbReference type="InterPro" id="IPR050595">
    <property type="entry name" value="Bact_response_regulator"/>
</dbReference>
<protein>
    <recommendedName>
        <fullName evidence="3">Response regulatory domain-containing protein</fullName>
    </recommendedName>
</protein>
<dbReference type="InterPro" id="IPR011006">
    <property type="entry name" value="CheY-like_superfamily"/>
</dbReference>
<dbReference type="PANTHER" id="PTHR44591:SF19">
    <property type="entry name" value="TWO-COMPONENT RESPONSE REGULATOR-RELATED"/>
    <property type="match status" value="1"/>
</dbReference>
<dbReference type="SMART" id="SM00448">
    <property type="entry name" value="REC"/>
    <property type="match status" value="1"/>
</dbReference>
<reference evidence="4 5" key="1">
    <citation type="journal article" date="2014" name="Nature">
        <title>An environmental bacterial taxon with a large and distinct metabolic repertoire.</title>
        <authorList>
            <person name="Wilson M.C."/>
            <person name="Mori T."/>
            <person name="Ruckert C."/>
            <person name="Uria A.R."/>
            <person name="Helf M.J."/>
            <person name="Takada K."/>
            <person name="Gernert C."/>
            <person name="Steffens U.A."/>
            <person name="Heycke N."/>
            <person name="Schmitt S."/>
            <person name="Rinke C."/>
            <person name="Helfrich E.J."/>
            <person name="Brachmann A.O."/>
            <person name="Gurgui C."/>
            <person name="Wakimoto T."/>
            <person name="Kracht M."/>
            <person name="Crusemann M."/>
            <person name="Hentschel U."/>
            <person name="Abe I."/>
            <person name="Matsunaga S."/>
            <person name="Kalinowski J."/>
            <person name="Takeyama H."/>
            <person name="Piel J."/>
        </authorList>
    </citation>
    <scope>NUCLEOTIDE SEQUENCE [LARGE SCALE GENOMIC DNA]</scope>
    <source>
        <strain evidence="5">TSY2</strain>
    </source>
</reference>